<dbReference type="AlphaFoldDB" id="A0A174P1E9"/>
<dbReference type="Proteomes" id="UP000095419">
    <property type="component" value="Unassembled WGS sequence"/>
</dbReference>
<gene>
    <name evidence="1" type="ORF">ERS417307_03916</name>
    <name evidence="2" type="ORF">GAP48_04350</name>
</gene>
<dbReference type="EMBL" id="WCTJ01000004">
    <property type="protein sequence ID" value="KAB4257698.1"/>
    <property type="molecule type" value="Genomic_DNA"/>
</dbReference>
<reference evidence="2 4" key="2">
    <citation type="journal article" date="2019" name="Nat. Med.">
        <title>A library of human gut bacterial isolates paired with longitudinal multiomics data enables mechanistic microbiome research.</title>
        <authorList>
            <person name="Poyet M."/>
            <person name="Groussin M."/>
            <person name="Gibbons S.M."/>
            <person name="Avila-Pacheco J."/>
            <person name="Jiang X."/>
            <person name="Kearney S.M."/>
            <person name="Perrotta A.R."/>
            <person name="Berdy B."/>
            <person name="Zhao S."/>
            <person name="Lieberman T.D."/>
            <person name="Swanson P.K."/>
            <person name="Smith M."/>
            <person name="Roesemann S."/>
            <person name="Alexander J.E."/>
            <person name="Rich S.A."/>
            <person name="Livny J."/>
            <person name="Vlamakis H."/>
            <person name="Clish C."/>
            <person name="Bullock K."/>
            <person name="Deik A."/>
            <person name="Scott J."/>
            <person name="Pierce K.A."/>
            <person name="Xavier R.J."/>
            <person name="Alm E.J."/>
        </authorList>
    </citation>
    <scope>NUCLEOTIDE SEQUENCE [LARGE SCALE GENOMIC DNA]</scope>
    <source>
        <strain evidence="2 4">BIOML-A3</strain>
    </source>
</reference>
<reference evidence="1 3" key="1">
    <citation type="submission" date="2015-09" db="EMBL/GenBank/DDBJ databases">
        <authorList>
            <consortium name="Pathogen Informatics"/>
        </authorList>
    </citation>
    <scope>NUCLEOTIDE SEQUENCE [LARGE SCALE GENOMIC DNA]</scope>
    <source>
        <strain evidence="1 3">2789STDY5608791</strain>
    </source>
</reference>
<name>A0A174P1E9_BACUN</name>
<protein>
    <recommendedName>
        <fullName evidence="5">DUF3168 domain-containing protein</fullName>
    </recommendedName>
</protein>
<accession>A0A174P1E9</accession>
<evidence type="ECO:0008006" key="5">
    <source>
        <dbReference type="Google" id="ProtNLM"/>
    </source>
</evidence>
<proteinExistence type="predicted"/>
<dbReference type="Proteomes" id="UP000487989">
    <property type="component" value="Unassembled WGS sequence"/>
</dbReference>
<sequence>MEQLFNDLRQQIAGTMGDTVSLIDEDYGQLDALKNGGEQYPVTFPCILLSPLETAWSNQKDNWQHGHCTLSVRLAFDCHSDAPQAQHASERMQAADRLDACLRGWQFDGCSSALTRRTSKLYALPGEIKVYETEYSTSVDEPYSE</sequence>
<evidence type="ECO:0000313" key="3">
    <source>
        <dbReference type="Proteomes" id="UP000095419"/>
    </source>
</evidence>
<dbReference type="RefSeq" id="WP_057089708.1">
    <property type="nucleotide sequence ID" value="NZ_CYZF01000015.1"/>
</dbReference>
<evidence type="ECO:0000313" key="2">
    <source>
        <dbReference type="EMBL" id="KAB4257698.1"/>
    </source>
</evidence>
<organism evidence="1 3">
    <name type="scientific">Bacteroides uniformis</name>
    <dbReference type="NCBI Taxonomy" id="820"/>
    <lineage>
        <taxon>Bacteria</taxon>
        <taxon>Pseudomonadati</taxon>
        <taxon>Bacteroidota</taxon>
        <taxon>Bacteroidia</taxon>
        <taxon>Bacteroidales</taxon>
        <taxon>Bacteroidaceae</taxon>
        <taxon>Bacteroides</taxon>
    </lineage>
</organism>
<dbReference type="EMBL" id="CYZF01000015">
    <property type="protein sequence ID" value="CUP54863.1"/>
    <property type="molecule type" value="Genomic_DNA"/>
</dbReference>
<evidence type="ECO:0000313" key="4">
    <source>
        <dbReference type="Proteomes" id="UP000487989"/>
    </source>
</evidence>
<evidence type="ECO:0000313" key="1">
    <source>
        <dbReference type="EMBL" id="CUP54863.1"/>
    </source>
</evidence>